<dbReference type="VEuPathDB" id="CryptoDB:Vbra_9972"/>
<evidence type="ECO:0000313" key="6">
    <source>
        <dbReference type="EMBL" id="CEM29121.1"/>
    </source>
</evidence>
<comment type="similarity">
    <text evidence="1">Belongs to the importin alpha family.</text>
</comment>
<evidence type="ECO:0000256" key="1">
    <source>
        <dbReference type="ARBA" id="ARBA00010394"/>
    </source>
</evidence>
<reference evidence="6 7" key="1">
    <citation type="submission" date="2014-11" db="EMBL/GenBank/DDBJ databases">
        <authorList>
            <person name="Zhu J."/>
            <person name="Qi W."/>
            <person name="Song R."/>
        </authorList>
    </citation>
    <scope>NUCLEOTIDE SEQUENCE [LARGE SCALE GENOMIC DNA]</scope>
</reference>
<dbReference type="STRING" id="1169540.A0A0G4GHD8"/>
<evidence type="ECO:0000256" key="5">
    <source>
        <dbReference type="SAM" id="MobiDB-lite"/>
    </source>
</evidence>
<proteinExistence type="inferred from homology"/>
<accession>A0A0G4GHD8</accession>
<evidence type="ECO:0000256" key="2">
    <source>
        <dbReference type="ARBA" id="ARBA00022448"/>
    </source>
</evidence>
<name>A0A0G4GHD8_VITBC</name>
<sequence>MASAGGTPADHSSPQAVLSKAGQLFHAIGTQEAYDETVRQQGLEAVEADIAAVVADVRNLMASSMSGDQHRLRAIYELMRLLTILSGCEDLQAAAAQVLGVLAWNHATAVVNADAIPPLVQLVSSPDDHARAAAIGALINIAYRSATRRDGVLAAGILQPLLKAMCESTCTKVLASGCRLLCNVWGFSENSPPPVALGECGRFLPVLVGLIGGRAQAHRVRHFARGALVGFASLCTQDNGTDADRDALLECGALASIKMLLETADSELNGVACLTLHIMTEGSTAHKQAVIDGELVPLLIELAGSEESDADMKVMAAAPIGRLAHEASQQQIEYVAERGGMQTLSDLLDSAGGVDKIAEIQTHNDLRVAAHVARFLLLHFRARLDEERLHSLYQQSLLHAAEVETNVGADDDTDSDSDGECDGEADGHLQGESGEERSSAET</sequence>
<feature type="compositionally biased region" description="Acidic residues" evidence="5">
    <location>
        <begin position="409"/>
        <end position="424"/>
    </location>
</feature>
<organism evidence="6 7">
    <name type="scientific">Vitrella brassicaformis (strain CCMP3155)</name>
    <dbReference type="NCBI Taxonomy" id="1169540"/>
    <lineage>
        <taxon>Eukaryota</taxon>
        <taxon>Sar</taxon>
        <taxon>Alveolata</taxon>
        <taxon>Colpodellida</taxon>
        <taxon>Vitrellaceae</taxon>
        <taxon>Vitrella</taxon>
    </lineage>
</organism>
<dbReference type="InParanoid" id="A0A0G4GHD8"/>
<evidence type="ECO:0000256" key="3">
    <source>
        <dbReference type="ARBA" id="ARBA00022927"/>
    </source>
</evidence>
<dbReference type="Gene3D" id="1.25.10.10">
    <property type="entry name" value="Leucine-rich Repeat Variant"/>
    <property type="match status" value="1"/>
</dbReference>
<dbReference type="AlphaFoldDB" id="A0A0G4GHD8"/>
<dbReference type="Proteomes" id="UP000041254">
    <property type="component" value="Unassembled WGS sequence"/>
</dbReference>
<dbReference type="InterPro" id="IPR000225">
    <property type="entry name" value="Armadillo"/>
</dbReference>
<dbReference type="Pfam" id="PF00514">
    <property type="entry name" value="Arm"/>
    <property type="match status" value="1"/>
</dbReference>
<feature type="repeat" description="ARM" evidence="4">
    <location>
        <begin position="114"/>
        <end position="156"/>
    </location>
</feature>
<evidence type="ECO:0008006" key="8">
    <source>
        <dbReference type="Google" id="ProtNLM"/>
    </source>
</evidence>
<protein>
    <recommendedName>
        <fullName evidence="8">Importin subunit alpha</fullName>
    </recommendedName>
</protein>
<evidence type="ECO:0000256" key="4">
    <source>
        <dbReference type="PROSITE-ProRule" id="PRU00259"/>
    </source>
</evidence>
<keyword evidence="3" id="KW-0653">Protein transport</keyword>
<dbReference type="GO" id="GO:0015031">
    <property type="term" value="P:protein transport"/>
    <property type="evidence" value="ECO:0007669"/>
    <property type="project" value="UniProtKB-KW"/>
</dbReference>
<gene>
    <name evidence="6" type="ORF">Vbra_9972</name>
</gene>
<dbReference type="PhylomeDB" id="A0A0G4GHD8"/>
<keyword evidence="2" id="KW-0813">Transport</keyword>
<keyword evidence="7" id="KW-1185">Reference proteome</keyword>
<dbReference type="OrthoDB" id="436939at2759"/>
<dbReference type="PROSITE" id="PS50176">
    <property type="entry name" value="ARM_REPEAT"/>
    <property type="match status" value="1"/>
</dbReference>
<evidence type="ECO:0000313" key="7">
    <source>
        <dbReference type="Proteomes" id="UP000041254"/>
    </source>
</evidence>
<dbReference type="SUPFAM" id="SSF48371">
    <property type="entry name" value="ARM repeat"/>
    <property type="match status" value="1"/>
</dbReference>
<feature type="compositionally biased region" description="Basic and acidic residues" evidence="5">
    <location>
        <begin position="425"/>
        <end position="442"/>
    </location>
</feature>
<dbReference type="InterPro" id="IPR011989">
    <property type="entry name" value="ARM-like"/>
</dbReference>
<dbReference type="SMART" id="SM00185">
    <property type="entry name" value="ARM"/>
    <property type="match status" value="6"/>
</dbReference>
<dbReference type="EMBL" id="CDMY01000666">
    <property type="protein sequence ID" value="CEM29121.1"/>
    <property type="molecule type" value="Genomic_DNA"/>
</dbReference>
<dbReference type="InterPro" id="IPR016024">
    <property type="entry name" value="ARM-type_fold"/>
</dbReference>
<feature type="region of interest" description="Disordered" evidence="5">
    <location>
        <begin position="405"/>
        <end position="442"/>
    </location>
</feature>
<dbReference type="PANTHER" id="PTHR23316">
    <property type="entry name" value="IMPORTIN ALPHA"/>
    <property type="match status" value="1"/>
</dbReference>